<dbReference type="EMBL" id="JADILV010000079">
    <property type="protein sequence ID" value="MBO8484578.1"/>
    <property type="molecule type" value="Genomic_DNA"/>
</dbReference>
<organism evidence="2 3">
    <name type="scientific">Candidatus Cryptobacteroides avicola</name>
    <dbReference type="NCBI Taxonomy" id="2840757"/>
    <lineage>
        <taxon>Bacteria</taxon>
        <taxon>Pseudomonadati</taxon>
        <taxon>Bacteroidota</taxon>
        <taxon>Bacteroidia</taxon>
        <taxon>Bacteroidales</taxon>
        <taxon>Candidatus Cryptobacteroides</taxon>
    </lineage>
</organism>
<gene>
    <name evidence="2" type="ORF">IAB75_10785</name>
</gene>
<evidence type="ECO:0000313" key="3">
    <source>
        <dbReference type="Proteomes" id="UP000725002"/>
    </source>
</evidence>
<accession>A0A940E102</accession>
<keyword evidence="1" id="KW-0732">Signal</keyword>
<comment type="caution">
    <text evidence="2">The sequence shown here is derived from an EMBL/GenBank/DDBJ whole genome shotgun (WGS) entry which is preliminary data.</text>
</comment>
<dbReference type="Proteomes" id="UP000725002">
    <property type="component" value="Unassembled WGS sequence"/>
</dbReference>
<name>A0A940E102_9BACT</name>
<dbReference type="AlphaFoldDB" id="A0A940E102"/>
<reference evidence="2" key="2">
    <citation type="journal article" date="2021" name="PeerJ">
        <title>Extensive microbial diversity within the chicken gut microbiome revealed by metagenomics and culture.</title>
        <authorList>
            <person name="Gilroy R."/>
            <person name="Ravi A."/>
            <person name="Getino M."/>
            <person name="Pursley I."/>
            <person name="Horton D.L."/>
            <person name="Alikhan N.F."/>
            <person name="Baker D."/>
            <person name="Gharbi K."/>
            <person name="Hall N."/>
            <person name="Watson M."/>
            <person name="Adriaenssens E.M."/>
            <person name="Foster-Nyarko E."/>
            <person name="Jarju S."/>
            <person name="Secka A."/>
            <person name="Antonio M."/>
            <person name="Oren A."/>
            <person name="Chaudhuri R.R."/>
            <person name="La Ragione R."/>
            <person name="Hildebrand F."/>
            <person name="Pallen M.J."/>
        </authorList>
    </citation>
    <scope>NUCLEOTIDE SEQUENCE</scope>
    <source>
        <strain evidence="2">G3-8215</strain>
    </source>
</reference>
<reference evidence="2" key="1">
    <citation type="submission" date="2020-10" db="EMBL/GenBank/DDBJ databases">
        <authorList>
            <person name="Gilroy R."/>
        </authorList>
    </citation>
    <scope>NUCLEOTIDE SEQUENCE</scope>
    <source>
        <strain evidence="2">G3-8215</strain>
    </source>
</reference>
<evidence type="ECO:0000313" key="2">
    <source>
        <dbReference type="EMBL" id="MBO8484578.1"/>
    </source>
</evidence>
<evidence type="ECO:0000256" key="1">
    <source>
        <dbReference type="SAM" id="SignalP"/>
    </source>
</evidence>
<feature type="signal peptide" evidence="1">
    <location>
        <begin position="1"/>
        <end position="23"/>
    </location>
</feature>
<dbReference type="InterPro" id="IPR038653">
    <property type="entry name" value="Put_CMD_sf"/>
</dbReference>
<sequence length="324" mass="36039">MRRAIKDSLTIIAGLLSCTVLSAQDQTVEQLNEYGTLDRWSVRKVKESGIIGGKTKYLYEFFGAQDTTETREPFAAPDGYLWRTNNVLAVVSGVTKTSNTVFPEKRGNGYCARIETHIETVKAMGIINMDVVCQGAFLLGSLPEPIKDTKNPMSKVLYGIPFTGRPAALVLDYKADVGHEAVRGTGFSKLKSLGYPDYPEIAVILQKRWEDEEGNVHALRVGTGIERITENIPDWINGHRIDIHYGDISGQPFFKDYMGLNNDPERAFHTLNGKGDNVIVQEEGWAAPEEQPNFMIIKFISSCGQAFYGGVGNTLWIDNIHIEM</sequence>
<protein>
    <submittedName>
        <fullName evidence="2">PCMD domain-containing protein</fullName>
    </submittedName>
</protein>
<dbReference type="Gene3D" id="2.60.120.890">
    <property type="entry name" value="BT2081, beta-jelly-roll domain"/>
    <property type="match status" value="1"/>
</dbReference>
<feature type="chain" id="PRO_5037498409" evidence="1">
    <location>
        <begin position="24"/>
        <end position="324"/>
    </location>
</feature>
<dbReference type="PROSITE" id="PS51257">
    <property type="entry name" value="PROKAR_LIPOPROTEIN"/>
    <property type="match status" value="1"/>
</dbReference>
<proteinExistence type="predicted"/>